<reference evidence="2 3" key="1">
    <citation type="submission" date="2016-01" db="EMBL/GenBank/DDBJ databases">
        <authorList>
            <person name="Oliw E.H."/>
        </authorList>
    </citation>
    <scope>NUCLEOTIDE SEQUENCE [LARGE SCALE GENOMIC DNA]</scope>
    <source>
        <strain evidence="2">LMG 22029</strain>
    </source>
</reference>
<organism evidence="2 3">
    <name type="scientific">Caballeronia sordidicola</name>
    <name type="common">Burkholderia sordidicola</name>
    <dbReference type="NCBI Taxonomy" id="196367"/>
    <lineage>
        <taxon>Bacteria</taxon>
        <taxon>Pseudomonadati</taxon>
        <taxon>Pseudomonadota</taxon>
        <taxon>Betaproteobacteria</taxon>
        <taxon>Burkholderiales</taxon>
        <taxon>Burkholderiaceae</taxon>
        <taxon>Caballeronia</taxon>
    </lineage>
</organism>
<dbReference type="EMBL" id="FCOC02000023">
    <property type="protein sequence ID" value="SAL50121.1"/>
    <property type="molecule type" value="Genomic_DNA"/>
</dbReference>
<evidence type="ECO:0000313" key="2">
    <source>
        <dbReference type="EMBL" id="SAL50121.1"/>
    </source>
</evidence>
<name>A0A158I1Z3_CABSO</name>
<evidence type="ECO:0000256" key="1">
    <source>
        <dbReference type="SAM" id="MobiDB-lite"/>
    </source>
</evidence>
<feature type="region of interest" description="Disordered" evidence="1">
    <location>
        <begin position="37"/>
        <end position="66"/>
    </location>
</feature>
<gene>
    <name evidence="2" type="ORF">AWB64_05285</name>
</gene>
<accession>A0A158I1Z3</accession>
<sequence length="66" mass="7292">MLIKVIVILGVIVLATFLAWLVPKHGAEADLDDYEWHHDPSGWGPDKPPSSRSARPKVPPDMRHGA</sequence>
<evidence type="ECO:0000313" key="3">
    <source>
        <dbReference type="Proteomes" id="UP000054893"/>
    </source>
</evidence>
<protein>
    <submittedName>
        <fullName evidence="2">Uncharacterized protein</fullName>
    </submittedName>
</protein>
<proteinExistence type="predicted"/>
<dbReference type="AlphaFoldDB" id="A0A158I1Z3"/>
<dbReference type="Proteomes" id="UP000054893">
    <property type="component" value="Unassembled WGS sequence"/>
</dbReference>